<gene>
    <name evidence="1" type="ORF">KIN20_025149</name>
</gene>
<name>A0AAD5MUS6_PARTN</name>
<evidence type="ECO:0000313" key="1">
    <source>
        <dbReference type="EMBL" id="KAJ1364952.1"/>
    </source>
</evidence>
<comment type="caution">
    <text evidence="1">The sequence shown here is derived from an EMBL/GenBank/DDBJ whole genome shotgun (WGS) entry which is preliminary data.</text>
</comment>
<organism evidence="1 2">
    <name type="scientific">Parelaphostrongylus tenuis</name>
    <name type="common">Meningeal worm</name>
    <dbReference type="NCBI Taxonomy" id="148309"/>
    <lineage>
        <taxon>Eukaryota</taxon>
        <taxon>Metazoa</taxon>
        <taxon>Ecdysozoa</taxon>
        <taxon>Nematoda</taxon>
        <taxon>Chromadorea</taxon>
        <taxon>Rhabditida</taxon>
        <taxon>Rhabditina</taxon>
        <taxon>Rhabditomorpha</taxon>
        <taxon>Strongyloidea</taxon>
        <taxon>Metastrongylidae</taxon>
        <taxon>Parelaphostrongylus</taxon>
    </lineage>
</organism>
<protein>
    <submittedName>
        <fullName evidence="1">Uncharacterized protein</fullName>
    </submittedName>
</protein>
<accession>A0AAD5MUS6</accession>
<sequence>MTSISTIAMWQRKKRHSVTPIVVSSYYHETKPRNLEDDITYRNNFGAVCQ</sequence>
<dbReference type="EMBL" id="JAHQIW010005109">
    <property type="protein sequence ID" value="KAJ1364952.1"/>
    <property type="molecule type" value="Genomic_DNA"/>
</dbReference>
<reference evidence="1" key="1">
    <citation type="submission" date="2021-06" db="EMBL/GenBank/DDBJ databases">
        <title>Parelaphostrongylus tenuis whole genome reference sequence.</title>
        <authorList>
            <person name="Garwood T.J."/>
            <person name="Larsen P.A."/>
            <person name="Fountain-Jones N.M."/>
            <person name="Garbe J.R."/>
            <person name="Macchietto M.G."/>
            <person name="Kania S.A."/>
            <person name="Gerhold R.W."/>
            <person name="Richards J.E."/>
            <person name="Wolf T.M."/>
        </authorList>
    </citation>
    <scope>NUCLEOTIDE SEQUENCE</scope>
    <source>
        <strain evidence="1">MNPRO001-30</strain>
        <tissue evidence="1">Meninges</tissue>
    </source>
</reference>
<proteinExistence type="predicted"/>
<evidence type="ECO:0000313" key="2">
    <source>
        <dbReference type="Proteomes" id="UP001196413"/>
    </source>
</evidence>
<dbReference type="AlphaFoldDB" id="A0AAD5MUS6"/>
<keyword evidence="2" id="KW-1185">Reference proteome</keyword>
<dbReference type="Proteomes" id="UP001196413">
    <property type="component" value="Unassembled WGS sequence"/>
</dbReference>